<reference evidence="2 3" key="1">
    <citation type="journal article" date="2016" name="Nat. Commun.">
        <title>Thousands of microbial genomes shed light on interconnected biogeochemical processes in an aquifer system.</title>
        <authorList>
            <person name="Anantharaman K."/>
            <person name="Brown C.T."/>
            <person name="Hug L.A."/>
            <person name="Sharon I."/>
            <person name="Castelle C.J."/>
            <person name="Probst A.J."/>
            <person name="Thomas B.C."/>
            <person name="Singh A."/>
            <person name="Wilkins M.J."/>
            <person name="Karaoz U."/>
            <person name="Brodie E.L."/>
            <person name="Williams K.H."/>
            <person name="Hubbard S.S."/>
            <person name="Banfield J.F."/>
        </authorList>
    </citation>
    <scope>NUCLEOTIDE SEQUENCE [LARGE SCALE GENOMIC DNA]</scope>
</reference>
<feature type="compositionally biased region" description="Basic and acidic residues" evidence="1">
    <location>
        <begin position="422"/>
        <end position="431"/>
    </location>
</feature>
<name>A0A1G2PLB9_9BACT</name>
<feature type="compositionally biased region" description="Polar residues" evidence="1">
    <location>
        <begin position="22"/>
        <end position="37"/>
    </location>
</feature>
<dbReference type="AlphaFoldDB" id="A0A1G2PLB9"/>
<feature type="region of interest" description="Disordered" evidence="1">
    <location>
        <begin position="147"/>
        <end position="168"/>
    </location>
</feature>
<dbReference type="Proteomes" id="UP000177629">
    <property type="component" value="Unassembled WGS sequence"/>
</dbReference>
<feature type="compositionally biased region" description="Low complexity" evidence="1">
    <location>
        <begin position="497"/>
        <end position="511"/>
    </location>
</feature>
<sequence length="520" mass="57342">MRTTATKAGKPAATARPKRARQPNTGKATASTPSNEPKPQVARKPTLHRPKVTAAELLKQERKLEQQEEITEAGDTLSELIEMRGQLAEFERARAALEREHKKPSAEFVALERKFRDDAERLQHDLEAKGEDVARIAQFRAASQRLREMAPRRPHTHGPDCERPCKTPDPNADYEPPAEGEYIEAIHGLLEVTDHQSVDPGAYKRLDETDQRHLVFCPCREHRQNEYMLDFGRGRKATFRGTFFSLDSYGKSKAIRASVDNAVRIYAKVREAIRGQLRELKDLGTKAVTVTAADVLNLETEGLVAVPVFFRNQEGDDAEKPAGNLFLECSGNEVTLRAATHIGMQKILSDCMGQTLAGGPRKDGKPGVWFEGPKLLISVLQSAWGVEREAARSERERAHSTLTIQKADPVRAVGVEKLEQLGEKLRSEEKSPRRKPSRKSTSEAEGESKPKARTRRQAEKPTAEVEDEADVEAAASAAASTDADPHTERTSSGSEPEQTAMAAALRAAGVAAEEESEATN</sequence>
<evidence type="ECO:0000256" key="1">
    <source>
        <dbReference type="SAM" id="MobiDB-lite"/>
    </source>
</evidence>
<gene>
    <name evidence="2" type="ORF">A2806_01785</name>
</gene>
<accession>A0A1G2PLB9</accession>
<comment type="caution">
    <text evidence="2">The sequence shown here is derived from an EMBL/GenBank/DDBJ whole genome shotgun (WGS) entry which is preliminary data.</text>
</comment>
<organism evidence="2 3">
    <name type="scientific">Candidatus Terrybacteria bacterium RIFCSPHIGHO2_01_FULL_48_17</name>
    <dbReference type="NCBI Taxonomy" id="1802362"/>
    <lineage>
        <taxon>Bacteria</taxon>
        <taxon>Candidatus Terryibacteriota</taxon>
    </lineage>
</organism>
<protein>
    <submittedName>
        <fullName evidence="2">Uncharacterized protein</fullName>
    </submittedName>
</protein>
<feature type="compositionally biased region" description="Low complexity" evidence="1">
    <location>
        <begin position="472"/>
        <end position="482"/>
    </location>
</feature>
<evidence type="ECO:0000313" key="3">
    <source>
        <dbReference type="Proteomes" id="UP000177629"/>
    </source>
</evidence>
<evidence type="ECO:0000313" key="2">
    <source>
        <dbReference type="EMBL" id="OHA49053.1"/>
    </source>
</evidence>
<feature type="compositionally biased region" description="Basic and acidic residues" evidence="1">
    <location>
        <begin position="147"/>
        <end position="166"/>
    </location>
</feature>
<feature type="region of interest" description="Disordered" evidence="1">
    <location>
        <begin position="422"/>
        <end position="520"/>
    </location>
</feature>
<feature type="compositionally biased region" description="Low complexity" evidence="1">
    <location>
        <begin position="1"/>
        <end position="15"/>
    </location>
</feature>
<feature type="region of interest" description="Disordered" evidence="1">
    <location>
        <begin position="1"/>
        <end position="51"/>
    </location>
</feature>
<dbReference type="EMBL" id="MHSS01000001">
    <property type="protein sequence ID" value="OHA49053.1"/>
    <property type="molecule type" value="Genomic_DNA"/>
</dbReference>
<feature type="compositionally biased region" description="Basic and acidic residues" evidence="1">
    <location>
        <begin position="440"/>
        <end position="463"/>
    </location>
</feature>
<proteinExistence type="predicted"/>
<dbReference type="STRING" id="1802362.A2806_01785"/>